<evidence type="ECO:0008006" key="5">
    <source>
        <dbReference type="Google" id="ProtNLM"/>
    </source>
</evidence>
<evidence type="ECO:0000313" key="3">
    <source>
        <dbReference type="EMBL" id="CAE0060801.1"/>
    </source>
</evidence>
<dbReference type="EMBL" id="HBHW01037517">
    <property type="protein sequence ID" value="CAE0060798.1"/>
    <property type="molecule type" value="Transcribed_RNA"/>
</dbReference>
<dbReference type="EMBL" id="HBHW01037521">
    <property type="protein sequence ID" value="CAE0060802.1"/>
    <property type="molecule type" value="Transcribed_RNA"/>
</dbReference>
<dbReference type="EMBL" id="HBHW01037520">
    <property type="protein sequence ID" value="CAE0060801.1"/>
    <property type="molecule type" value="Transcribed_RNA"/>
</dbReference>
<organism evidence="1">
    <name type="scientific">Rhodosorus marinus</name>
    <dbReference type="NCBI Taxonomy" id="101924"/>
    <lineage>
        <taxon>Eukaryota</taxon>
        <taxon>Rhodophyta</taxon>
        <taxon>Stylonematophyceae</taxon>
        <taxon>Stylonematales</taxon>
        <taxon>Stylonemataceae</taxon>
        <taxon>Rhodosorus</taxon>
    </lineage>
</organism>
<reference evidence="1" key="1">
    <citation type="submission" date="2021-01" db="EMBL/GenBank/DDBJ databases">
        <authorList>
            <person name="Corre E."/>
            <person name="Pelletier E."/>
            <person name="Niang G."/>
            <person name="Scheremetjew M."/>
            <person name="Finn R."/>
            <person name="Kale V."/>
            <person name="Holt S."/>
            <person name="Cochrane G."/>
            <person name="Meng A."/>
            <person name="Brown T."/>
            <person name="Cohen L."/>
        </authorList>
    </citation>
    <scope>NUCLEOTIDE SEQUENCE</scope>
    <source>
        <strain evidence="1">CCMP 769</strain>
    </source>
</reference>
<dbReference type="EMBL" id="HBHW01037519">
    <property type="protein sequence ID" value="CAE0060800.1"/>
    <property type="molecule type" value="Transcribed_RNA"/>
</dbReference>
<sequence length="133" mass="14804">MLSVQLKEGKQGKKRKEAAVKEKLNQAIAAGEKLTNELWREVNEVGRKVYEAEKELESDLKTVESEISKFQLESKQWVSLVHSLGSELKPLGDVTNWLEHTEESLMQCAEDINQLLSSDDSDVATDTSASSPG</sequence>
<evidence type="ECO:0000313" key="1">
    <source>
        <dbReference type="EMBL" id="CAE0060798.1"/>
    </source>
</evidence>
<gene>
    <name evidence="1" type="ORF">RMAR00112_LOCUS28864</name>
    <name evidence="2" type="ORF">RMAR00112_LOCUS28866</name>
    <name evidence="3" type="ORF">RMAR00112_LOCUS28867</name>
    <name evidence="4" type="ORF">RMAR00112_LOCUS28868</name>
</gene>
<name>A0A7S3A3V3_9RHOD</name>
<evidence type="ECO:0000313" key="4">
    <source>
        <dbReference type="EMBL" id="CAE0060802.1"/>
    </source>
</evidence>
<evidence type="ECO:0000313" key="2">
    <source>
        <dbReference type="EMBL" id="CAE0060800.1"/>
    </source>
</evidence>
<protein>
    <recommendedName>
        <fullName evidence="5">Biogenesis of lysosome-related organelles complex 1 subunit 1</fullName>
    </recommendedName>
</protein>
<dbReference type="Pfam" id="PF06320">
    <property type="entry name" value="GCN5L1"/>
    <property type="match status" value="1"/>
</dbReference>
<dbReference type="AlphaFoldDB" id="A0A7S3A3V3"/>
<accession>A0A7S3A3V3</accession>
<proteinExistence type="predicted"/>